<dbReference type="InterPro" id="IPR019920">
    <property type="entry name" value="F420-binding_dom_put"/>
</dbReference>
<dbReference type="PANTHER" id="PTHR35176">
    <property type="entry name" value="HEME OXYGENASE HI_0854-RELATED"/>
    <property type="match status" value="1"/>
</dbReference>
<feature type="domain" description="Pyridoxamine 5'-phosphate oxidase N-terminal" evidence="2">
    <location>
        <begin position="37"/>
        <end position="160"/>
    </location>
</feature>
<evidence type="ECO:0000313" key="3">
    <source>
        <dbReference type="EMBL" id="GHO46747.1"/>
    </source>
</evidence>
<protein>
    <recommendedName>
        <fullName evidence="2">Pyridoxamine 5'-phosphate oxidase N-terminal domain-containing protein</fullName>
    </recommendedName>
</protein>
<dbReference type="Pfam" id="PF01243">
    <property type="entry name" value="PNPOx_N"/>
    <property type="match status" value="1"/>
</dbReference>
<dbReference type="Gene3D" id="2.30.110.10">
    <property type="entry name" value="Electron Transport, Fmn-binding Protein, Chain A"/>
    <property type="match status" value="1"/>
</dbReference>
<keyword evidence="1" id="KW-0560">Oxidoreductase</keyword>
<dbReference type="GO" id="GO:0070967">
    <property type="term" value="F:coenzyme F420 binding"/>
    <property type="evidence" value="ECO:0007669"/>
    <property type="project" value="TreeGrafter"/>
</dbReference>
<dbReference type="GO" id="GO:0005829">
    <property type="term" value="C:cytosol"/>
    <property type="evidence" value="ECO:0007669"/>
    <property type="project" value="TreeGrafter"/>
</dbReference>
<dbReference type="AlphaFoldDB" id="A0A8J3I616"/>
<keyword evidence="4" id="KW-1185">Reference proteome</keyword>
<dbReference type="Proteomes" id="UP000612362">
    <property type="component" value="Unassembled WGS sequence"/>
</dbReference>
<dbReference type="GO" id="GO:0016627">
    <property type="term" value="F:oxidoreductase activity, acting on the CH-CH group of donors"/>
    <property type="evidence" value="ECO:0007669"/>
    <property type="project" value="TreeGrafter"/>
</dbReference>
<evidence type="ECO:0000313" key="4">
    <source>
        <dbReference type="Proteomes" id="UP000612362"/>
    </source>
</evidence>
<name>A0A8J3I616_9CHLR</name>
<evidence type="ECO:0000256" key="1">
    <source>
        <dbReference type="ARBA" id="ARBA00023002"/>
    </source>
</evidence>
<dbReference type="NCBIfam" id="TIGR03618">
    <property type="entry name" value="Rv1155_F420"/>
    <property type="match status" value="1"/>
</dbReference>
<dbReference type="EMBL" id="BNJF01000002">
    <property type="protein sequence ID" value="GHO46747.1"/>
    <property type="molecule type" value="Genomic_DNA"/>
</dbReference>
<proteinExistence type="predicted"/>
<comment type="caution">
    <text evidence="3">The sequence shown here is derived from an EMBL/GenBank/DDBJ whole genome shotgun (WGS) entry which is preliminary data.</text>
</comment>
<accession>A0A8J3I616</accession>
<reference evidence="3" key="1">
    <citation type="submission" date="2020-10" db="EMBL/GenBank/DDBJ databases">
        <title>Taxonomic study of unclassified bacteria belonging to the class Ktedonobacteria.</title>
        <authorList>
            <person name="Yabe S."/>
            <person name="Wang C.M."/>
            <person name="Zheng Y."/>
            <person name="Sakai Y."/>
            <person name="Cavaletti L."/>
            <person name="Monciardini P."/>
            <person name="Donadio S."/>
        </authorList>
    </citation>
    <scope>NUCLEOTIDE SEQUENCE</scope>
    <source>
        <strain evidence="3">SOSP1-1</strain>
    </source>
</reference>
<dbReference type="InterPro" id="IPR011576">
    <property type="entry name" value="Pyridox_Oxase_N"/>
</dbReference>
<gene>
    <name evidence="3" type="ORF">KSX_49100</name>
</gene>
<dbReference type="SUPFAM" id="SSF50475">
    <property type="entry name" value="FMN-binding split barrel"/>
    <property type="match status" value="1"/>
</dbReference>
<organism evidence="3 4">
    <name type="scientific">Ktedonospora formicarum</name>
    <dbReference type="NCBI Taxonomy" id="2778364"/>
    <lineage>
        <taxon>Bacteria</taxon>
        <taxon>Bacillati</taxon>
        <taxon>Chloroflexota</taxon>
        <taxon>Ktedonobacteria</taxon>
        <taxon>Ktedonobacterales</taxon>
        <taxon>Ktedonobacteraceae</taxon>
        <taxon>Ktedonospora</taxon>
    </lineage>
</organism>
<dbReference type="InterPro" id="IPR052019">
    <property type="entry name" value="F420H2_bilvrd_red/Heme_oxyg"/>
</dbReference>
<dbReference type="InterPro" id="IPR012349">
    <property type="entry name" value="Split_barrel_FMN-bd"/>
</dbReference>
<evidence type="ECO:0000259" key="2">
    <source>
        <dbReference type="Pfam" id="PF01243"/>
    </source>
</evidence>
<dbReference type="PANTHER" id="PTHR35176:SF6">
    <property type="entry name" value="HEME OXYGENASE HI_0854-RELATED"/>
    <property type="match status" value="1"/>
</dbReference>
<sequence>METSISKTYPSILTAYGEDSKIIHYEKGIILTMLIISEQTQNILQSKAFAHVATIGPKGEPQVSPVLFGWDGTYLYFGMNKIRQKHRNLKREPRIALSLINPTDNFSSIEIRGVVDRIEDDVDYQVLHRISQKYFNRDASADIQPGEERVVIYVKPERVFAFPPTNSEK</sequence>